<proteinExistence type="predicted"/>
<dbReference type="InterPro" id="IPR024254">
    <property type="entry name" value="MJ0366-like"/>
</dbReference>
<sequence>MENDRFSLGLVSKLDRRSIHYVLHKLEDIGPIPPSVLSEAVEAKKKYRTMVKVADIEKRIIDKYGIKATQVLMNSYIIMNKDDFIEIRE</sequence>
<dbReference type="InterPro" id="IPR010985">
    <property type="entry name" value="Ribbon_hlx_hlx"/>
</dbReference>
<dbReference type="EMBL" id="JACDUN010000001">
    <property type="protein sequence ID" value="MBA2858321.1"/>
    <property type="molecule type" value="Genomic_DNA"/>
</dbReference>
<accession>A0A7J9P540</accession>
<reference evidence="1 2" key="1">
    <citation type="submission" date="2020-07" db="EMBL/GenBank/DDBJ databases">
        <title>Genomic Encyclopedia of Type Strains, Phase IV (KMG-V): Genome sequencing to study the core and pangenomes of soil and plant-associated prokaryotes.</title>
        <authorList>
            <person name="Whitman W."/>
        </authorList>
    </citation>
    <scope>NUCLEOTIDE SEQUENCE [LARGE SCALE GENOMIC DNA]</scope>
    <source>
        <strain evidence="1 2">C12</strain>
    </source>
</reference>
<evidence type="ECO:0000313" key="2">
    <source>
        <dbReference type="Proteomes" id="UP000558015"/>
    </source>
</evidence>
<dbReference type="Gene3D" id="3.30.70.3260">
    <property type="entry name" value="Uncharacterised protein PF10802, DUF2540"/>
    <property type="match status" value="1"/>
</dbReference>
<name>A0A7J9P540_METMI</name>
<dbReference type="RefSeq" id="WP_012192921.1">
    <property type="nucleotide sequence ID" value="NZ_JACDUN010000001.1"/>
</dbReference>
<dbReference type="GO" id="GO:0006355">
    <property type="term" value="P:regulation of DNA-templated transcription"/>
    <property type="evidence" value="ECO:0007669"/>
    <property type="project" value="InterPro"/>
</dbReference>
<dbReference type="SUPFAM" id="SSF47598">
    <property type="entry name" value="Ribbon-helix-helix"/>
    <property type="match status" value="1"/>
</dbReference>
<comment type="caution">
    <text evidence="1">The sequence shown here is derived from an EMBL/GenBank/DDBJ whole genome shotgun (WGS) entry which is preliminary data.</text>
</comment>
<dbReference type="AlphaFoldDB" id="A0A7J9P540"/>
<organism evidence="1 2">
    <name type="scientific">Methanococcus maripaludis</name>
    <name type="common">Methanococcus deltae</name>
    <dbReference type="NCBI Taxonomy" id="39152"/>
    <lineage>
        <taxon>Archaea</taxon>
        <taxon>Methanobacteriati</taxon>
        <taxon>Methanobacteriota</taxon>
        <taxon>Methanomada group</taxon>
        <taxon>Methanococci</taxon>
        <taxon>Methanococcales</taxon>
        <taxon>Methanococcaceae</taxon>
        <taxon>Methanococcus</taxon>
    </lineage>
</organism>
<protein>
    <submittedName>
        <fullName evidence="1">Uncharacterized protein</fullName>
    </submittedName>
</protein>
<dbReference type="Proteomes" id="UP000558015">
    <property type="component" value="Unassembled WGS sequence"/>
</dbReference>
<evidence type="ECO:0000313" key="1">
    <source>
        <dbReference type="EMBL" id="MBA2858321.1"/>
    </source>
</evidence>
<gene>
    <name evidence="1" type="ORF">HNP93_001022</name>
</gene>
<dbReference type="Pfam" id="PF10802">
    <property type="entry name" value="DUF2540"/>
    <property type="match status" value="1"/>
</dbReference>